<dbReference type="AlphaFoldDB" id="A0A840NBF3"/>
<sequence>MATLDAEHRLTDGLAETLREWGQLPKTSPPH</sequence>
<evidence type="ECO:0000313" key="1">
    <source>
        <dbReference type="EMBL" id="MBB5067465.1"/>
    </source>
</evidence>
<proteinExistence type="predicted"/>
<protein>
    <submittedName>
        <fullName evidence="1">Uncharacterized protein</fullName>
    </submittedName>
</protein>
<dbReference type="Proteomes" id="UP000580474">
    <property type="component" value="Unassembled WGS sequence"/>
</dbReference>
<gene>
    <name evidence="1" type="ORF">BJ969_000553</name>
</gene>
<keyword evidence="2" id="KW-1185">Reference proteome</keyword>
<comment type="caution">
    <text evidence="1">The sequence shown here is derived from an EMBL/GenBank/DDBJ whole genome shotgun (WGS) entry which is preliminary data.</text>
</comment>
<accession>A0A840NBF3</accession>
<dbReference type="EMBL" id="JACHIV010000001">
    <property type="protein sequence ID" value="MBB5067465.1"/>
    <property type="molecule type" value="Genomic_DNA"/>
</dbReference>
<organism evidence="1 2">
    <name type="scientific">Saccharopolyspora gloriosae</name>
    <dbReference type="NCBI Taxonomy" id="455344"/>
    <lineage>
        <taxon>Bacteria</taxon>
        <taxon>Bacillati</taxon>
        <taxon>Actinomycetota</taxon>
        <taxon>Actinomycetes</taxon>
        <taxon>Pseudonocardiales</taxon>
        <taxon>Pseudonocardiaceae</taxon>
        <taxon>Saccharopolyspora</taxon>
    </lineage>
</organism>
<name>A0A840NBF3_9PSEU</name>
<reference evidence="1 2" key="1">
    <citation type="submission" date="2020-08" db="EMBL/GenBank/DDBJ databases">
        <title>Sequencing the genomes of 1000 actinobacteria strains.</title>
        <authorList>
            <person name="Klenk H.-P."/>
        </authorList>
    </citation>
    <scope>NUCLEOTIDE SEQUENCE [LARGE SCALE GENOMIC DNA]</scope>
    <source>
        <strain evidence="1 2">DSM 45582</strain>
    </source>
</reference>
<evidence type="ECO:0000313" key="2">
    <source>
        <dbReference type="Proteomes" id="UP000580474"/>
    </source>
</evidence>